<evidence type="ECO:0000313" key="4">
    <source>
        <dbReference type="Proteomes" id="UP001189429"/>
    </source>
</evidence>
<dbReference type="Pfam" id="PF03016">
    <property type="entry name" value="Exostosin_GT47"/>
    <property type="match status" value="1"/>
</dbReference>
<dbReference type="InterPro" id="IPR004263">
    <property type="entry name" value="Exostosin"/>
</dbReference>
<gene>
    <name evidence="3" type="ORF">PCOR1329_LOCUS72729</name>
</gene>
<organism evidence="3 4">
    <name type="scientific">Prorocentrum cordatum</name>
    <dbReference type="NCBI Taxonomy" id="2364126"/>
    <lineage>
        <taxon>Eukaryota</taxon>
        <taxon>Sar</taxon>
        <taxon>Alveolata</taxon>
        <taxon>Dinophyceae</taxon>
        <taxon>Prorocentrales</taxon>
        <taxon>Prorocentraceae</taxon>
        <taxon>Prorocentrum</taxon>
    </lineage>
</organism>
<protein>
    <recommendedName>
        <fullName evidence="2">Exostosin GT47 domain-containing protein</fullName>
    </recommendedName>
</protein>
<reference evidence="3" key="1">
    <citation type="submission" date="2023-10" db="EMBL/GenBank/DDBJ databases">
        <authorList>
            <person name="Chen Y."/>
            <person name="Shah S."/>
            <person name="Dougan E. K."/>
            <person name="Thang M."/>
            <person name="Chan C."/>
        </authorList>
    </citation>
    <scope>NUCLEOTIDE SEQUENCE [LARGE SCALE GENOMIC DNA]</scope>
</reference>
<name>A0ABN9X2F2_9DINO</name>
<dbReference type="PANTHER" id="PTHR11062:SF281">
    <property type="entry name" value="EXOSTOSIN-LIKE 2"/>
    <property type="match status" value="1"/>
</dbReference>
<evidence type="ECO:0000259" key="2">
    <source>
        <dbReference type="Pfam" id="PF03016"/>
    </source>
</evidence>
<evidence type="ECO:0000256" key="1">
    <source>
        <dbReference type="ARBA" id="ARBA00010271"/>
    </source>
</evidence>
<accession>A0ABN9X2F2</accession>
<dbReference type="PANTHER" id="PTHR11062">
    <property type="entry name" value="EXOSTOSIN HEPARAN SULFATE GLYCOSYLTRANSFERASE -RELATED"/>
    <property type="match status" value="1"/>
</dbReference>
<proteinExistence type="inferred from homology"/>
<sequence>MLPPQDHVFLFGASAWQLPGWREILAPAVILAVESYPIECSSSDDLCWHCRDCFQPWKDLVVPPVTPLAQVKRLLANSRPVGDRTIVMAWHGQHANSSDADVRRAYRVTNETVRLSLLELAGLPNVSLGGPVPSYAAIMGNSHFCLCPKGASSYTSRVFEALFSGCVPVILSDDLRFPFSAARRGGE</sequence>
<dbReference type="Proteomes" id="UP001189429">
    <property type="component" value="Unassembled WGS sequence"/>
</dbReference>
<comment type="caution">
    <text evidence="3">The sequence shown here is derived from an EMBL/GenBank/DDBJ whole genome shotgun (WGS) entry which is preliminary data.</text>
</comment>
<feature type="domain" description="Exostosin GT47" evidence="2">
    <location>
        <begin position="6"/>
        <end position="180"/>
    </location>
</feature>
<comment type="similarity">
    <text evidence="1">Belongs to the glycosyltransferase 47 family.</text>
</comment>
<dbReference type="InterPro" id="IPR040911">
    <property type="entry name" value="Exostosin_GT47"/>
</dbReference>
<keyword evidence="4" id="KW-1185">Reference proteome</keyword>
<dbReference type="EMBL" id="CAUYUJ010019740">
    <property type="protein sequence ID" value="CAK0893373.1"/>
    <property type="molecule type" value="Genomic_DNA"/>
</dbReference>
<evidence type="ECO:0000313" key="3">
    <source>
        <dbReference type="EMBL" id="CAK0893373.1"/>
    </source>
</evidence>